<dbReference type="SUPFAM" id="SSF63712">
    <property type="entry name" value="Nicotinic receptor ligand binding domain-like"/>
    <property type="match status" value="1"/>
</dbReference>
<evidence type="ECO:0000313" key="2">
    <source>
        <dbReference type="EMBL" id="VEL13593.1"/>
    </source>
</evidence>
<dbReference type="OrthoDB" id="5975154at2759"/>
<dbReference type="Proteomes" id="UP000784294">
    <property type="component" value="Unassembled WGS sequence"/>
</dbReference>
<sequence length="536" mass="60077">MKPVCPPTCQRNRDSTSSSYATVPNQDSIPGQAETSTLSIGIRSETMLGSDHRIDSNTAASTPLSKIPSKFINNFHQSFPIFASSHKSPPKETPPSESRSLIAASASDHQFTLSPTATLRCRKGLESGRSTDDDLSGQPFSQGCQGTDVARYAQQTSWGDSEQEISKKSSSKVPFNTNKRSALAYWRYPLSDKDYIQNSKQKWRGSRSITIIPSLLNRKNNGSTGKKFQSNSRIKPKSSYKIHQASEIPIQTSSKRQFKTNSDFSSMEQSKMAMIWNIANQSDIDSDRLPTNQPSQLIASTQIGRSEIPRKYEEHDASRPAKLKWPSMQLVHSPTPQQSYPLSRENRLLALNDPVKTHNKPTGRMELSKKNSFSSPTLLISDRKSWHFGAKHSCHGTDQSYSNKKPLVEPNMSSRLNTYSDAYTVVTSDVNSNPDLRQSYSPTSSPERLKGSNTPIAARGIYRGGWAEKMLIKHILADYDVRSRPVVDEWSPKLLIKNETYQQISVEFGLDLFQILDLNEMEQVLTTSVRSLYVRI</sequence>
<dbReference type="EMBL" id="CAAALY010018271">
    <property type="protein sequence ID" value="VEL13593.1"/>
    <property type="molecule type" value="Genomic_DNA"/>
</dbReference>
<feature type="region of interest" description="Disordered" evidence="1">
    <location>
        <begin position="126"/>
        <end position="145"/>
    </location>
</feature>
<reference evidence="2" key="1">
    <citation type="submission" date="2018-11" db="EMBL/GenBank/DDBJ databases">
        <authorList>
            <consortium name="Pathogen Informatics"/>
        </authorList>
    </citation>
    <scope>NUCLEOTIDE SEQUENCE</scope>
</reference>
<comment type="caution">
    <text evidence="2">The sequence shown here is derived from an EMBL/GenBank/DDBJ whole genome shotgun (WGS) entry which is preliminary data.</text>
</comment>
<name>A0A448WJY7_9PLAT</name>
<accession>A0A448WJY7</accession>
<gene>
    <name evidence="2" type="ORF">PXEA_LOCUS7033</name>
</gene>
<organism evidence="2 3">
    <name type="scientific">Protopolystoma xenopodis</name>
    <dbReference type="NCBI Taxonomy" id="117903"/>
    <lineage>
        <taxon>Eukaryota</taxon>
        <taxon>Metazoa</taxon>
        <taxon>Spiralia</taxon>
        <taxon>Lophotrochozoa</taxon>
        <taxon>Platyhelminthes</taxon>
        <taxon>Monogenea</taxon>
        <taxon>Polyopisthocotylea</taxon>
        <taxon>Polystomatidea</taxon>
        <taxon>Polystomatidae</taxon>
        <taxon>Protopolystoma</taxon>
    </lineage>
</organism>
<feature type="region of interest" description="Disordered" evidence="1">
    <location>
        <begin position="429"/>
        <end position="452"/>
    </location>
</feature>
<feature type="region of interest" description="Disordered" evidence="1">
    <location>
        <begin position="220"/>
        <end position="243"/>
    </location>
</feature>
<dbReference type="AlphaFoldDB" id="A0A448WJY7"/>
<protein>
    <submittedName>
        <fullName evidence="2">Uncharacterized protein</fullName>
    </submittedName>
</protein>
<feature type="compositionally biased region" description="Polar residues" evidence="1">
    <location>
        <begin position="220"/>
        <end position="233"/>
    </location>
</feature>
<feature type="region of interest" description="Disordered" evidence="1">
    <location>
        <begin position="154"/>
        <end position="173"/>
    </location>
</feature>
<dbReference type="GO" id="GO:0016020">
    <property type="term" value="C:membrane"/>
    <property type="evidence" value="ECO:0007669"/>
    <property type="project" value="InterPro"/>
</dbReference>
<dbReference type="Gene3D" id="2.70.170.10">
    <property type="entry name" value="Neurotransmitter-gated ion-channel ligand-binding domain"/>
    <property type="match status" value="1"/>
</dbReference>
<keyword evidence="3" id="KW-1185">Reference proteome</keyword>
<feature type="region of interest" description="Disordered" evidence="1">
    <location>
        <begin position="1"/>
        <end position="36"/>
    </location>
</feature>
<evidence type="ECO:0000256" key="1">
    <source>
        <dbReference type="SAM" id="MobiDB-lite"/>
    </source>
</evidence>
<feature type="compositionally biased region" description="Polar residues" evidence="1">
    <location>
        <begin position="15"/>
        <end position="36"/>
    </location>
</feature>
<proteinExistence type="predicted"/>
<dbReference type="GO" id="GO:0005230">
    <property type="term" value="F:extracellular ligand-gated monoatomic ion channel activity"/>
    <property type="evidence" value="ECO:0007669"/>
    <property type="project" value="InterPro"/>
</dbReference>
<evidence type="ECO:0000313" key="3">
    <source>
        <dbReference type="Proteomes" id="UP000784294"/>
    </source>
</evidence>
<dbReference type="InterPro" id="IPR036734">
    <property type="entry name" value="Neur_chan_lig-bd_sf"/>
</dbReference>